<gene>
    <name evidence="1" type="ORF">F0P96_06260</name>
</gene>
<name>A0A7L5A0S5_9BACT</name>
<keyword evidence="2" id="KW-1185">Reference proteome</keyword>
<dbReference type="EMBL" id="VTWU01000002">
    <property type="protein sequence ID" value="KAA9338432.1"/>
    <property type="molecule type" value="Genomic_DNA"/>
</dbReference>
<organism evidence="1 2">
    <name type="scientific">Hymenobacter busanensis</name>
    <dbReference type="NCBI Taxonomy" id="2607656"/>
    <lineage>
        <taxon>Bacteria</taxon>
        <taxon>Pseudomonadati</taxon>
        <taxon>Bacteroidota</taxon>
        <taxon>Cytophagia</taxon>
        <taxon>Cytophagales</taxon>
        <taxon>Hymenobacteraceae</taxon>
        <taxon>Hymenobacter</taxon>
    </lineage>
</organism>
<proteinExistence type="predicted"/>
<evidence type="ECO:0000313" key="1">
    <source>
        <dbReference type="EMBL" id="KAA9338432.1"/>
    </source>
</evidence>
<dbReference type="RefSeq" id="WP_151077957.1">
    <property type="nucleotide sequence ID" value="NZ_CP047647.1"/>
</dbReference>
<protein>
    <submittedName>
        <fullName evidence="1">Uncharacterized protein</fullName>
    </submittedName>
</protein>
<dbReference type="AlphaFoldDB" id="A0A7L5A0S5"/>
<comment type="caution">
    <text evidence="1">The sequence shown here is derived from an EMBL/GenBank/DDBJ whole genome shotgun (WGS) entry which is preliminary data.</text>
</comment>
<reference evidence="1 2" key="1">
    <citation type="submission" date="2019-09" db="EMBL/GenBank/DDBJ databases">
        <title>Genome sequence of Hymenobacter sp. M3.</title>
        <authorList>
            <person name="Srinivasan S."/>
        </authorList>
    </citation>
    <scope>NUCLEOTIDE SEQUENCE [LARGE SCALE GENOMIC DNA]</scope>
    <source>
        <strain evidence="1 2">M3</strain>
    </source>
</reference>
<sequence>MTTTTTEDTYTFTLDEKTVEVFKTLIADALRQQTFDTSDELTTKFDLEDFADELTPNMPLTATRSMLRRLLDEVTSKRPNMTDVELNEYGMKLIRIFYNDKNL</sequence>
<evidence type="ECO:0000313" key="2">
    <source>
        <dbReference type="Proteomes" id="UP000326380"/>
    </source>
</evidence>
<accession>A0A7L5A0S5</accession>
<dbReference type="Proteomes" id="UP000326380">
    <property type="component" value="Unassembled WGS sequence"/>
</dbReference>